<evidence type="ECO:0000313" key="3">
    <source>
        <dbReference type="Proteomes" id="UP001529369"/>
    </source>
</evidence>
<dbReference type="Pfam" id="PF03401">
    <property type="entry name" value="TctC"/>
    <property type="match status" value="1"/>
</dbReference>
<comment type="similarity">
    <text evidence="1">Belongs to the UPF0065 (bug) family.</text>
</comment>
<proteinExistence type="inferred from homology"/>
<dbReference type="Gene3D" id="3.40.190.10">
    <property type="entry name" value="Periplasmic binding protein-like II"/>
    <property type="match status" value="1"/>
</dbReference>
<dbReference type="RefSeq" id="WP_290314786.1">
    <property type="nucleotide sequence ID" value="NZ_JAUFPN010000012.1"/>
</dbReference>
<dbReference type="PANTHER" id="PTHR42928:SF5">
    <property type="entry name" value="BLR1237 PROTEIN"/>
    <property type="match status" value="1"/>
</dbReference>
<protein>
    <submittedName>
        <fullName evidence="2">Tripartite tricarboxylate transporter substrate-binding protein</fullName>
    </submittedName>
</protein>
<dbReference type="Proteomes" id="UP001529369">
    <property type="component" value="Unassembled WGS sequence"/>
</dbReference>
<evidence type="ECO:0000313" key="2">
    <source>
        <dbReference type="EMBL" id="MDN3563055.1"/>
    </source>
</evidence>
<dbReference type="EMBL" id="JAUFPN010000012">
    <property type="protein sequence ID" value="MDN3563055.1"/>
    <property type="molecule type" value="Genomic_DNA"/>
</dbReference>
<dbReference type="PIRSF" id="PIRSF017082">
    <property type="entry name" value="YflP"/>
    <property type="match status" value="1"/>
</dbReference>
<dbReference type="InterPro" id="IPR005064">
    <property type="entry name" value="BUG"/>
</dbReference>
<gene>
    <name evidence="2" type="ORF">QWZ14_01515</name>
</gene>
<comment type="caution">
    <text evidence="2">The sequence shown here is derived from an EMBL/GenBank/DDBJ whole genome shotgun (WGS) entry which is preliminary data.</text>
</comment>
<sequence>MHRRSLLAAAATAPLAAPLAAARAEERFPGRPLRLVIPVGVAGATDIVGRILAEQMGTLLGRPVVAENIAGAGSTIGAAAFLRAPADGYTLYLGTNNHPIMQAVRPEFPHDPVRDFQPIALVARQPSVLAVHPAVPAPDVAALLAWLRGQRDAANYGSTFPGATNHLAGELLKSLAGLEYTIVPYRTAANAVQDLVAGRVQLTIDSPMMLAPLIREGRLRGLAVTGAERTDLLPGLPTLAEAGVPGYELTAWQVLFVKPGTAPEVVAVLAEAARRAVADPGVQQKLRQNSAEVWPDASPAAAAALVRSETERWGGIVRRIGLTAQ</sequence>
<organism evidence="2 3">
    <name type="scientific">Paeniroseomonas aquatica</name>
    <dbReference type="NCBI Taxonomy" id="373043"/>
    <lineage>
        <taxon>Bacteria</taxon>
        <taxon>Pseudomonadati</taxon>
        <taxon>Pseudomonadota</taxon>
        <taxon>Alphaproteobacteria</taxon>
        <taxon>Acetobacterales</taxon>
        <taxon>Acetobacteraceae</taxon>
        <taxon>Paeniroseomonas</taxon>
    </lineage>
</organism>
<name>A0ABT8A002_9PROT</name>
<dbReference type="InterPro" id="IPR042100">
    <property type="entry name" value="Bug_dom1"/>
</dbReference>
<keyword evidence="3" id="KW-1185">Reference proteome</keyword>
<reference evidence="3" key="1">
    <citation type="journal article" date="2019" name="Int. J. Syst. Evol. Microbiol.">
        <title>The Global Catalogue of Microorganisms (GCM) 10K type strain sequencing project: providing services to taxonomists for standard genome sequencing and annotation.</title>
        <authorList>
            <consortium name="The Broad Institute Genomics Platform"/>
            <consortium name="The Broad Institute Genome Sequencing Center for Infectious Disease"/>
            <person name="Wu L."/>
            <person name="Ma J."/>
        </authorList>
    </citation>
    <scope>NUCLEOTIDE SEQUENCE [LARGE SCALE GENOMIC DNA]</scope>
    <source>
        <strain evidence="3">CECT 7131</strain>
    </source>
</reference>
<dbReference type="Gene3D" id="3.40.190.150">
    <property type="entry name" value="Bordetella uptake gene, domain 1"/>
    <property type="match status" value="1"/>
</dbReference>
<accession>A0ABT8A002</accession>
<dbReference type="SUPFAM" id="SSF53850">
    <property type="entry name" value="Periplasmic binding protein-like II"/>
    <property type="match status" value="1"/>
</dbReference>
<dbReference type="PANTHER" id="PTHR42928">
    <property type="entry name" value="TRICARBOXYLATE-BINDING PROTEIN"/>
    <property type="match status" value="1"/>
</dbReference>
<evidence type="ECO:0000256" key="1">
    <source>
        <dbReference type="ARBA" id="ARBA00006987"/>
    </source>
</evidence>